<feature type="transmembrane region" description="Helical" evidence="1">
    <location>
        <begin position="202"/>
        <end position="224"/>
    </location>
</feature>
<feature type="transmembrane region" description="Helical" evidence="1">
    <location>
        <begin position="35"/>
        <end position="58"/>
    </location>
</feature>
<keyword evidence="1" id="KW-0472">Membrane</keyword>
<feature type="transmembrane region" description="Helical" evidence="1">
    <location>
        <begin position="343"/>
        <end position="364"/>
    </location>
</feature>
<feature type="transmembrane region" description="Helical" evidence="1">
    <location>
        <begin position="108"/>
        <end position="141"/>
    </location>
</feature>
<gene>
    <name evidence="2" type="ORF">A2932_01760</name>
</gene>
<proteinExistence type="predicted"/>
<feature type="transmembrane region" description="Helical" evidence="1">
    <location>
        <begin position="79"/>
        <end position="102"/>
    </location>
</feature>
<dbReference type="EMBL" id="MHOI01000016">
    <property type="protein sequence ID" value="OGZ61477.1"/>
    <property type="molecule type" value="Genomic_DNA"/>
</dbReference>
<protein>
    <submittedName>
        <fullName evidence="2">Uncharacterized protein</fullName>
    </submittedName>
</protein>
<dbReference type="Proteomes" id="UP000179153">
    <property type="component" value="Unassembled WGS sequence"/>
</dbReference>
<dbReference type="STRING" id="1802163.A2932_01760"/>
<feature type="transmembrane region" description="Helical" evidence="1">
    <location>
        <begin position="281"/>
        <end position="305"/>
    </location>
</feature>
<accession>A0A1G2HG64</accession>
<feature type="transmembrane region" description="Helical" evidence="1">
    <location>
        <begin position="178"/>
        <end position="196"/>
    </location>
</feature>
<keyword evidence="1" id="KW-0812">Transmembrane</keyword>
<evidence type="ECO:0000313" key="3">
    <source>
        <dbReference type="Proteomes" id="UP000179153"/>
    </source>
</evidence>
<name>A0A1G2HG64_9BACT</name>
<evidence type="ECO:0000256" key="1">
    <source>
        <dbReference type="SAM" id="Phobius"/>
    </source>
</evidence>
<evidence type="ECO:0000313" key="2">
    <source>
        <dbReference type="EMBL" id="OGZ61477.1"/>
    </source>
</evidence>
<sequence>MDPIIGVLSGIKDRACLLAARIILLKPRDLMRPRVFFVVALLGVFVFAASSFFFVSASPADAQGGILVKLGGLAAKHKGLLGIGGLTALGIFGPNIVSGVAADLLSALINFVAPFVLAFIAAFVAGASIVVNAVLIAFLAISKSFMEIALNFSLNAPYTSKGVIDAGWPVLRDLGNMLLILILLAIGIGTMLNLNNGGWRKLLPIFIVVALLINFTPLFAGIVIDISNIATRVFFDSAQNTGDAFLAQNPFAQDTQSLFNAGSIIGGVFTGNFDIAPVLSVLVLAIASIFFNALIVFAYLLVGFLLFMRIFALWFLVILSPLAFVAFILPNTKKYFRQWWHQFFQWSFVAVPLVFFLWLAGVFLNTNICEFAVSRTDPATGQERQSTLGENADEIITSNNEQFGVKGGKITEDEPTEDPLKGGLFGDIAGSVNNPESVCKAGTMSFALAALYIGVWMSLHSSAQGAGFITSRAAKIQSATVAFARRKGRERVGAPVAGATGRATMRTLGRIPLVGGAFRPIGAAGVRAQRAAQQQELKREMDKYKSFEKNDFEAAGLGISRMSANERMALIGAWNEKDPEGAGKAGKKSAEVLRVAAKQNPTLRDVWKKLESVHPSWAEDKQKTATDATYDNIQKWHSSEYDDEEITRGLLESTNLNKEQLHNLIKRSGEKIIDNLVTILRKERVTGFKHAIERVEAIIGDKEKSDKLLANPMVAIKLKSSFDNKLISKASPQK</sequence>
<reference evidence="2 3" key="1">
    <citation type="journal article" date="2016" name="Nat. Commun.">
        <title>Thousands of microbial genomes shed light on interconnected biogeochemical processes in an aquifer system.</title>
        <authorList>
            <person name="Anantharaman K."/>
            <person name="Brown C.T."/>
            <person name="Hug L.A."/>
            <person name="Sharon I."/>
            <person name="Castelle C.J."/>
            <person name="Probst A.J."/>
            <person name="Thomas B.C."/>
            <person name="Singh A."/>
            <person name="Wilkins M.J."/>
            <person name="Karaoz U."/>
            <person name="Brodie E.L."/>
            <person name="Williams K.H."/>
            <person name="Hubbard S.S."/>
            <person name="Banfield J.F."/>
        </authorList>
    </citation>
    <scope>NUCLEOTIDE SEQUENCE [LARGE SCALE GENOMIC DNA]</scope>
</reference>
<comment type="caution">
    <text evidence="2">The sequence shown here is derived from an EMBL/GenBank/DDBJ whole genome shotgun (WGS) entry which is preliminary data.</text>
</comment>
<feature type="transmembrane region" description="Helical" evidence="1">
    <location>
        <begin position="311"/>
        <end position="331"/>
    </location>
</feature>
<keyword evidence="1" id="KW-1133">Transmembrane helix</keyword>
<organism evidence="2 3">
    <name type="scientific">Candidatus Spechtbacteria bacterium RIFCSPLOWO2_01_FULL_46_10</name>
    <dbReference type="NCBI Taxonomy" id="1802163"/>
    <lineage>
        <taxon>Bacteria</taxon>
        <taxon>Candidatus Spechtiibacteriota</taxon>
    </lineage>
</organism>
<dbReference type="AlphaFoldDB" id="A0A1G2HG64"/>